<dbReference type="InterPro" id="IPR011650">
    <property type="entry name" value="Peptidase_M20_dimer"/>
</dbReference>
<dbReference type="SUPFAM" id="SSF55031">
    <property type="entry name" value="Bacterial exopeptidase dimerisation domain"/>
    <property type="match status" value="1"/>
</dbReference>
<evidence type="ECO:0000259" key="8">
    <source>
        <dbReference type="Pfam" id="PF13468"/>
    </source>
</evidence>
<evidence type="ECO:0000256" key="4">
    <source>
        <dbReference type="ARBA" id="ARBA00022801"/>
    </source>
</evidence>
<dbReference type="Gene3D" id="3.40.630.10">
    <property type="entry name" value="Zn peptidases"/>
    <property type="match status" value="1"/>
</dbReference>
<dbReference type="PANTHER" id="PTHR45962">
    <property type="entry name" value="N-FATTY-ACYL-AMINO ACID SYNTHASE/HYDROLASE PM20D1"/>
    <property type="match status" value="1"/>
</dbReference>
<dbReference type="Gene3D" id="3.30.70.360">
    <property type="match status" value="1"/>
</dbReference>
<proteinExistence type="inferred from homology"/>
<comment type="similarity">
    <text evidence="1">Belongs to the peptidase M20A family.</text>
</comment>
<feature type="region of interest" description="Disordered" evidence="6">
    <location>
        <begin position="1"/>
        <end position="23"/>
    </location>
</feature>
<evidence type="ECO:0000313" key="10">
    <source>
        <dbReference type="Proteomes" id="UP000322244"/>
    </source>
</evidence>
<keyword evidence="5" id="KW-0862">Zinc</keyword>
<organism evidence="9 10">
    <name type="scientific">Antrihabitans cavernicola</name>
    <dbReference type="NCBI Taxonomy" id="2495913"/>
    <lineage>
        <taxon>Bacteria</taxon>
        <taxon>Bacillati</taxon>
        <taxon>Actinomycetota</taxon>
        <taxon>Actinomycetes</taxon>
        <taxon>Mycobacteriales</taxon>
        <taxon>Nocardiaceae</taxon>
        <taxon>Antrihabitans</taxon>
    </lineage>
</organism>
<dbReference type="GO" id="GO:0008233">
    <property type="term" value="F:peptidase activity"/>
    <property type="evidence" value="ECO:0007669"/>
    <property type="project" value="UniProtKB-KW"/>
</dbReference>
<evidence type="ECO:0000256" key="3">
    <source>
        <dbReference type="ARBA" id="ARBA00022723"/>
    </source>
</evidence>
<dbReference type="Pfam" id="PF01546">
    <property type="entry name" value="Peptidase_M20"/>
    <property type="match status" value="1"/>
</dbReference>
<dbReference type="EMBL" id="VLNY01000004">
    <property type="protein sequence ID" value="KAA0023071.1"/>
    <property type="molecule type" value="Genomic_DNA"/>
</dbReference>
<keyword evidence="2" id="KW-0645">Protease</keyword>
<keyword evidence="3" id="KW-0479">Metal-binding</keyword>
<accession>A0A5A7SFP8</accession>
<evidence type="ECO:0000256" key="6">
    <source>
        <dbReference type="SAM" id="MobiDB-lite"/>
    </source>
</evidence>
<evidence type="ECO:0000313" key="9">
    <source>
        <dbReference type="EMBL" id="KAA0023071.1"/>
    </source>
</evidence>
<evidence type="ECO:0000259" key="7">
    <source>
        <dbReference type="Pfam" id="PF07687"/>
    </source>
</evidence>
<dbReference type="GO" id="GO:0006508">
    <property type="term" value="P:proteolysis"/>
    <property type="evidence" value="ECO:0007669"/>
    <property type="project" value="UniProtKB-KW"/>
</dbReference>
<dbReference type="InterPro" id="IPR001261">
    <property type="entry name" value="ArgE/DapE_CS"/>
</dbReference>
<evidence type="ECO:0000256" key="2">
    <source>
        <dbReference type="ARBA" id="ARBA00022670"/>
    </source>
</evidence>
<dbReference type="PROSITE" id="PS00759">
    <property type="entry name" value="ARGE_DAPE_CPG2_2"/>
    <property type="match status" value="1"/>
</dbReference>
<dbReference type="InterPro" id="IPR002933">
    <property type="entry name" value="Peptidase_M20"/>
</dbReference>
<dbReference type="Gene3D" id="1.10.150.900">
    <property type="match status" value="1"/>
</dbReference>
<comment type="caution">
    <text evidence="9">The sequence shown here is derived from an EMBL/GenBank/DDBJ whole genome shotgun (WGS) entry which is preliminary data.</text>
</comment>
<feature type="domain" description="Peptidase M20 dimerisation" evidence="7">
    <location>
        <begin position="424"/>
        <end position="572"/>
    </location>
</feature>
<dbReference type="Proteomes" id="UP000322244">
    <property type="component" value="Unassembled WGS sequence"/>
</dbReference>
<dbReference type="Pfam" id="PF07687">
    <property type="entry name" value="M20_dimer"/>
    <property type="match status" value="1"/>
</dbReference>
<dbReference type="OrthoDB" id="7055905at2"/>
<dbReference type="Pfam" id="PF13468">
    <property type="entry name" value="Glyoxalase_3"/>
    <property type="match status" value="1"/>
</dbReference>
<keyword evidence="4 9" id="KW-0378">Hydrolase</keyword>
<evidence type="ECO:0000256" key="1">
    <source>
        <dbReference type="ARBA" id="ARBA00006247"/>
    </source>
</evidence>
<keyword evidence="10" id="KW-1185">Reference proteome</keyword>
<dbReference type="PANTHER" id="PTHR45962:SF1">
    <property type="entry name" value="N-FATTY-ACYL-AMINO ACID SYNTHASE_HYDROLASE PM20D1"/>
    <property type="match status" value="1"/>
</dbReference>
<dbReference type="SUPFAM" id="SSF54593">
    <property type="entry name" value="Glyoxalase/Bleomycin resistance protein/Dihydroxybiphenyl dioxygenase"/>
    <property type="match status" value="1"/>
</dbReference>
<gene>
    <name evidence="9" type="ORF">FOY51_11340</name>
</gene>
<dbReference type="InterPro" id="IPR047177">
    <property type="entry name" value="Pept_M20A"/>
</dbReference>
<dbReference type="InterPro" id="IPR029068">
    <property type="entry name" value="Glyas_Bleomycin-R_OHBP_Dase"/>
</dbReference>
<dbReference type="GO" id="GO:0046872">
    <property type="term" value="F:metal ion binding"/>
    <property type="evidence" value="ECO:0007669"/>
    <property type="project" value="UniProtKB-KW"/>
</dbReference>
<dbReference type="Gene3D" id="3.10.180.10">
    <property type="entry name" value="2,3-Dihydroxybiphenyl 1,2-Dioxygenase, domain 1"/>
    <property type="match status" value="1"/>
</dbReference>
<feature type="domain" description="Glyoxalase-like" evidence="8">
    <location>
        <begin position="32"/>
        <end position="87"/>
    </location>
</feature>
<dbReference type="SUPFAM" id="SSF53187">
    <property type="entry name" value="Zn-dependent exopeptidases"/>
    <property type="match status" value="1"/>
</dbReference>
<reference evidence="9 10" key="1">
    <citation type="submission" date="2019-07" db="EMBL/GenBank/DDBJ databases">
        <title>Rhodococcus cavernicolus sp. nov., isolated from a cave.</title>
        <authorList>
            <person name="Lee S.D."/>
        </authorList>
    </citation>
    <scope>NUCLEOTIDE SEQUENCE [LARGE SCALE GENOMIC DNA]</scope>
    <source>
        <strain evidence="9 10">C1-24</strain>
    </source>
</reference>
<evidence type="ECO:0000256" key="5">
    <source>
        <dbReference type="ARBA" id="ARBA00022833"/>
    </source>
</evidence>
<protein>
    <submittedName>
        <fullName evidence="9">M20/M25/M40 family metallo-hydrolase</fullName>
    </submittedName>
</protein>
<dbReference type="InterPro" id="IPR036264">
    <property type="entry name" value="Bact_exopeptidase_dim_dom"/>
</dbReference>
<name>A0A5A7SFP8_9NOCA</name>
<dbReference type="InterPro" id="IPR025870">
    <property type="entry name" value="Glyoxalase-like_dom"/>
</dbReference>
<sequence>MTVDRRSRLGWSGVRDRPTSPDCAGSDVSVALDHLVLGVRDLDRSVREFRAAGFDVSEGVHTSPIVSARVLLDGSYVELVSFGTTRSGSATRLLSRTPIRPALLFGGNESGGSLSDSTGFMAAVVRVGDRCVRIDATDPAQPTTVQRSPNEPTIATKACVAAVTVTVTDLDRAADRYRAMLGDPIAPRRWQLGDTVLVLESGSAPRIRVHLKSERLPLSAVTMDLTSTADDPGDDAVARLSAAVQIRTVSYDDRTTIDDAEFVELGMLIEKSFPRVHSELTLEKFAHSRLYTWHGRDRDRVGALFLAHLDVVPVDDAELWTHPPFAGVIDDEFIWGRGTIDDKSRAFALLEAVEASLADGFTPATTLMFALGHDEEIGGDRGAAVIAEQLRSRGVRAELLLDEGGVITTGIVDDVDRPVASIMVGEKGFVTIRLSTTDPGGHSSMPGKETAVGRIARAVAALQDHQLPIRVIPAVVDMVKLLAPFMSEPKRTVLGLGTKALPAVIARILTARPSTGALVRTTTAPTVIRGGVKDNVLPQLAEALVNFRILPGETIADVEAHCRKVIDDKLVKLETMQNMLAEPSPVTASDSPEFAFIADTVRTLVPDVAVTTGLVPGATDSRHYNDVFAARFNFAPIVFEQADIDRIHGFDERLSRINYGRLIRFDRLLFEKLGSS</sequence>
<dbReference type="AlphaFoldDB" id="A0A5A7SFP8"/>